<evidence type="ECO:0000256" key="2">
    <source>
        <dbReference type="ARBA" id="ARBA00004496"/>
    </source>
</evidence>
<evidence type="ECO:0000256" key="16">
    <source>
        <dbReference type="SAM" id="SignalP"/>
    </source>
</evidence>
<keyword evidence="12" id="KW-0770">Synapse</keyword>
<evidence type="ECO:0000256" key="9">
    <source>
        <dbReference type="ARBA" id="ARBA00022729"/>
    </source>
</evidence>
<dbReference type="AlphaFoldDB" id="A0A851XNM2"/>
<keyword evidence="11" id="KW-0130">Cell adhesion</keyword>
<evidence type="ECO:0000256" key="14">
    <source>
        <dbReference type="ARBA" id="ARBA00034103"/>
    </source>
</evidence>
<feature type="disulfide bond" evidence="15">
    <location>
        <begin position="151"/>
        <end position="178"/>
    </location>
</feature>
<keyword evidence="13 15" id="KW-1015">Disulfide bond</keyword>
<feature type="domain" description="Sushi" evidence="18">
    <location>
        <begin position="122"/>
        <end position="180"/>
    </location>
</feature>
<evidence type="ECO:0000256" key="13">
    <source>
        <dbReference type="ARBA" id="ARBA00023157"/>
    </source>
</evidence>
<evidence type="ECO:0000256" key="15">
    <source>
        <dbReference type="PROSITE-ProRule" id="PRU00302"/>
    </source>
</evidence>
<feature type="chain" id="PRO_5032500022" description="Sushi repeat-containing protein SRPX2" evidence="16">
    <location>
        <begin position="24"/>
        <end position="492"/>
    </location>
</feature>
<dbReference type="Pfam" id="PF00084">
    <property type="entry name" value="Sushi"/>
    <property type="match status" value="3"/>
</dbReference>
<feature type="non-terminal residue" evidence="19">
    <location>
        <position position="492"/>
    </location>
</feature>
<accession>A0A851XNM2</accession>
<keyword evidence="9 16" id="KW-0732">Signal</keyword>
<sequence>KAPGMAQDAAPVLLVVLARLVSSTWHEGSGYYTSESHTNEVYTEDLPPEPALDYRRVPQWCATLSIHRGDATCYSPRGGSYSSTLGTRCELSCARGYRLVGPSAVQCLPSRHWSGMAYCRQIRCHVLPAVLRGSYVCSAGVQMDSRCDYSCLPGYQLEGDRSRVCMEDGRWSGSEPVCVDLEPPKIRCPDSRERIAEPGKLTATVYWDPPRVKDSADGIIKRVMLRGPEPGSEFPEGEHIIRYTAHDQAYNRASCKFSIRVQVRRCPVLKPPQNGHLSCTSDGNNYGATCEYQCEGGYERVGTSLRVCQSTQQWTGSQPLCAPMQINTDVNSAASLLDQFYEKRRLLIISAPDPSNRYYKMQMSMLQVRRPSRCPPSHLQPQHPITIPSHPQQAACGLDLRHITTVELVGQPPHEVGRIREHRLSPGIIEELRQFLRLTRSHFNAVLLDKGGMDRERYINPVNPDELFVFIDTYLLSEQEAARRAQSGDPCE</sequence>
<dbReference type="InterPro" id="IPR025232">
    <property type="entry name" value="DUF4174"/>
</dbReference>
<dbReference type="FunFam" id="2.10.70.10:FF:000024">
    <property type="entry name" value="Sushi repeat-containing protein SRPX"/>
    <property type="match status" value="1"/>
</dbReference>
<feature type="domain" description="Sushi" evidence="18">
    <location>
        <begin position="71"/>
        <end position="121"/>
    </location>
</feature>
<dbReference type="GO" id="GO:0005576">
    <property type="term" value="C:extracellular region"/>
    <property type="evidence" value="ECO:0007669"/>
    <property type="project" value="UniProtKB-SubCell"/>
</dbReference>
<dbReference type="GO" id="GO:0098609">
    <property type="term" value="P:cell-cell adhesion"/>
    <property type="evidence" value="ECO:0007669"/>
    <property type="project" value="TreeGrafter"/>
</dbReference>
<dbReference type="InterPro" id="IPR035976">
    <property type="entry name" value="Sushi/SCR/CCP_sf"/>
</dbReference>
<dbReference type="PROSITE" id="PS50923">
    <property type="entry name" value="SUSHI"/>
    <property type="match status" value="3"/>
</dbReference>
<keyword evidence="8 15" id="KW-0768">Sushi</keyword>
<feature type="domain" description="Sushi" evidence="18">
    <location>
        <begin position="264"/>
        <end position="323"/>
    </location>
</feature>
<dbReference type="GO" id="GO:0005102">
    <property type="term" value="F:signaling receptor binding"/>
    <property type="evidence" value="ECO:0007669"/>
    <property type="project" value="TreeGrafter"/>
</dbReference>
<dbReference type="SUPFAM" id="SSF57535">
    <property type="entry name" value="Complement control module/SCR domain"/>
    <property type="match status" value="3"/>
</dbReference>
<dbReference type="Pfam" id="PF13778">
    <property type="entry name" value="DUF4174"/>
    <property type="match status" value="2"/>
</dbReference>
<evidence type="ECO:0000256" key="10">
    <source>
        <dbReference type="ARBA" id="ARBA00022737"/>
    </source>
</evidence>
<dbReference type="EMBL" id="WBNI01000358">
    <property type="protein sequence ID" value="NXD67135.1"/>
    <property type="molecule type" value="Genomic_DNA"/>
</dbReference>
<feature type="domain" description="HYR" evidence="17">
    <location>
        <begin position="179"/>
        <end position="263"/>
    </location>
</feature>
<evidence type="ECO:0000256" key="5">
    <source>
        <dbReference type="ARBA" id="ARBA00022490"/>
    </source>
</evidence>
<evidence type="ECO:0000256" key="12">
    <source>
        <dbReference type="ARBA" id="ARBA00023018"/>
    </source>
</evidence>
<dbReference type="GO" id="GO:0045202">
    <property type="term" value="C:synapse"/>
    <property type="evidence" value="ECO:0007669"/>
    <property type="project" value="UniProtKB-SubCell"/>
</dbReference>
<dbReference type="PROSITE" id="PS50825">
    <property type="entry name" value="HYR"/>
    <property type="match status" value="1"/>
</dbReference>
<dbReference type="InterPro" id="IPR000436">
    <property type="entry name" value="Sushi_SCR_CCP_dom"/>
</dbReference>
<feature type="non-terminal residue" evidence="19">
    <location>
        <position position="1"/>
    </location>
</feature>
<keyword evidence="7" id="KW-0037">Angiogenesis</keyword>
<gene>
    <name evidence="19" type="primary">Srpx2</name>
    <name evidence="19" type="ORF">EOLROS_R00846</name>
</gene>
<dbReference type="GO" id="GO:0051965">
    <property type="term" value="P:positive regulation of synapse assembly"/>
    <property type="evidence" value="ECO:0007669"/>
    <property type="project" value="TreeGrafter"/>
</dbReference>
<dbReference type="PANTHER" id="PTHR46343:SF3">
    <property type="entry name" value="SUSHI REPEAT-CONTAINING PROTEIN SRPX2"/>
    <property type="match status" value="1"/>
</dbReference>
<evidence type="ECO:0000256" key="3">
    <source>
        <dbReference type="ARBA" id="ARBA00004613"/>
    </source>
</evidence>
<dbReference type="CDD" id="cd00033">
    <property type="entry name" value="CCP"/>
    <property type="match status" value="3"/>
</dbReference>
<keyword evidence="20" id="KW-1185">Reference proteome</keyword>
<evidence type="ECO:0000313" key="20">
    <source>
        <dbReference type="Proteomes" id="UP000637704"/>
    </source>
</evidence>
<dbReference type="PANTHER" id="PTHR46343">
    <property type="entry name" value="HYR DOMAIN-CONTAINING PROTEIN"/>
    <property type="match status" value="1"/>
</dbReference>
<dbReference type="GO" id="GO:0001525">
    <property type="term" value="P:angiogenesis"/>
    <property type="evidence" value="ECO:0007669"/>
    <property type="project" value="UniProtKB-KW"/>
</dbReference>
<comment type="caution">
    <text evidence="15">Lacks conserved residue(s) required for the propagation of feature annotation.</text>
</comment>
<feature type="disulfide bond" evidence="15">
    <location>
        <begin position="294"/>
        <end position="321"/>
    </location>
</feature>
<protein>
    <recommendedName>
        <fullName evidence="4">Sushi repeat-containing protein SRPX2</fullName>
    </recommendedName>
</protein>
<evidence type="ECO:0000256" key="6">
    <source>
        <dbReference type="ARBA" id="ARBA00022525"/>
    </source>
</evidence>
<proteinExistence type="predicted"/>
<reference evidence="19" key="1">
    <citation type="submission" date="2019-09" db="EMBL/GenBank/DDBJ databases">
        <title>Bird 10,000 Genomes (B10K) Project - Family phase.</title>
        <authorList>
            <person name="Zhang G."/>
        </authorList>
    </citation>
    <scope>NUCLEOTIDE SEQUENCE</scope>
    <source>
        <strain evidence="19">B10K-DU-025-06</strain>
        <tissue evidence="19">Mixed tissue sample</tissue>
    </source>
</reference>
<organism evidence="19 20">
    <name type="scientific">Eolophus roseicapilla</name>
    <name type="common">Galah cockatoo</name>
    <name type="synonym">Cacatua roseicapilla</name>
    <dbReference type="NCBI Taxonomy" id="176039"/>
    <lineage>
        <taxon>Eukaryota</taxon>
        <taxon>Metazoa</taxon>
        <taxon>Chordata</taxon>
        <taxon>Craniata</taxon>
        <taxon>Vertebrata</taxon>
        <taxon>Euteleostomi</taxon>
        <taxon>Archelosauria</taxon>
        <taxon>Archosauria</taxon>
        <taxon>Dinosauria</taxon>
        <taxon>Saurischia</taxon>
        <taxon>Theropoda</taxon>
        <taxon>Coelurosauria</taxon>
        <taxon>Aves</taxon>
        <taxon>Neognathae</taxon>
        <taxon>Neoaves</taxon>
        <taxon>Telluraves</taxon>
        <taxon>Australaves</taxon>
        <taxon>Psittaciformes</taxon>
        <taxon>Cacatuidae</taxon>
        <taxon>Eolophus</taxon>
    </lineage>
</organism>
<evidence type="ECO:0000256" key="4">
    <source>
        <dbReference type="ARBA" id="ARBA00014594"/>
    </source>
</evidence>
<keyword evidence="6" id="KW-0964">Secreted</keyword>
<evidence type="ECO:0000256" key="8">
    <source>
        <dbReference type="ARBA" id="ARBA00022659"/>
    </source>
</evidence>
<dbReference type="Gene3D" id="2.10.70.10">
    <property type="entry name" value="Complement Module, domain 1"/>
    <property type="match status" value="3"/>
</dbReference>
<keyword evidence="10" id="KW-0677">Repeat</keyword>
<comment type="subcellular location">
    <subcellularLocation>
        <location evidence="1">Cell surface</location>
    </subcellularLocation>
    <subcellularLocation>
        <location evidence="2">Cytoplasm</location>
    </subcellularLocation>
    <subcellularLocation>
        <location evidence="3">Secreted</location>
    </subcellularLocation>
    <subcellularLocation>
        <location evidence="14">Synapse</location>
    </subcellularLocation>
</comment>
<name>A0A851XNM2_EOLRO</name>
<dbReference type="GO" id="GO:0009986">
    <property type="term" value="C:cell surface"/>
    <property type="evidence" value="ECO:0007669"/>
    <property type="project" value="UniProtKB-SubCell"/>
</dbReference>
<dbReference type="GO" id="GO:0090050">
    <property type="term" value="P:positive regulation of cell migration involved in sprouting angiogenesis"/>
    <property type="evidence" value="ECO:0007669"/>
    <property type="project" value="TreeGrafter"/>
</dbReference>
<dbReference type="SMART" id="SM00032">
    <property type="entry name" value="CCP"/>
    <property type="match status" value="3"/>
</dbReference>
<dbReference type="Pfam" id="PF02494">
    <property type="entry name" value="HYR"/>
    <property type="match status" value="1"/>
</dbReference>
<dbReference type="InterPro" id="IPR003410">
    <property type="entry name" value="HYR_dom"/>
</dbReference>
<feature type="signal peptide" evidence="16">
    <location>
        <begin position="1"/>
        <end position="23"/>
    </location>
</feature>
<dbReference type="Proteomes" id="UP000637704">
    <property type="component" value="Unassembled WGS sequence"/>
</dbReference>
<evidence type="ECO:0000256" key="7">
    <source>
        <dbReference type="ARBA" id="ARBA00022657"/>
    </source>
</evidence>
<evidence type="ECO:0000313" key="19">
    <source>
        <dbReference type="EMBL" id="NXD67135.1"/>
    </source>
</evidence>
<evidence type="ECO:0000259" key="17">
    <source>
        <dbReference type="PROSITE" id="PS50825"/>
    </source>
</evidence>
<evidence type="ECO:0000256" key="11">
    <source>
        <dbReference type="ARBA" id="ARBA00022889"/>
    </source>
</evidence>
<evidence type="ECO:0000259" key="18">
    <source>
        <dbReference type="PROSITE" id="PS50923"/>
    </source>
</evidence>
<keyword evidence="5" id="KW-0963">Cytoplasm</keyword>
<evidence type="ECO:0000256" key="1">
    <source>
        <dbReference type="ARBA" id="ARBA00004241"/>
    </source>
</evidence>
<comment type="caution">
    <text evidence="19">The sequence shown here is derived from an EMBL/GenBank/DDBJ whole genome shotgun (WGS) entry which is preliminary data.</text>
</comment>
<dbReference type="InterPro" id="IPR043555">
    <property type="entry name" value="SRPX-like"/>
</dbReference>
<dbReference type="GO" id="GO:0005737">
    <property type="term" value="C:cytoplasm"/>
    <property type="evidence" value="ECO:0007669"/>
    <property type="project" value="UniProtKB-SubCell"/>
</dbReference>